<dbReference type="Proteomes" id="UP000027616">
    <property type="component" value="Chromosome I"/>
</dbReference>
<evidence type="ECO:0008006" key="4">
    <source>
        <dbReference type="Google" id="ProtNLM"/>
    </source>
</evidence>
<gene>
    <name evidence="2" type="ORF">BN938_1673</name>
</gene>
<evidence type="ECO:0000256" key="1">
    <source>
        <dbReference type="SAM" id="SignalP"/>
    </source>
</evidence>
<name>A0A060RCY4_9BACT</name>
<feature type="signal peptide" evidence="1">
    <location>
        <begin position="1"/>
        <end position="26"/>
    </location>
</feature>
<evidence type="ECO:0000313" key="3">
    <source>
        <dbReference type="Proteomes" id="UP000027616"/>
    </source>
</evidence>
<reference evidence="2 3" key="1">
    <citation type="journal article" date="2015" name="Genome Announc.">
        <title>Complete Genome Sequence of the Novel Leech Symbiont Mucinivorans hirudinis M3T.</title>
        <authorList>
            <person name="Nelson M.C."/>
            <person name="Bomar L."/>
            <person name="Graf J."/>
        </authorList>
    </citation>
    <scope>NUCLEOTIDE SEQUENCE [LARGE SCALE GENOMIC DNA]</scope>
    <source>
        <strain evidence="3">M3</strain>
    </source>
</reference>
<accession>A0A060RCY4</accession>
<dbReference type="KEGG" id="rbc:BN938_1673"/>
<dbReference type="PROSITE" id="PS51257">
    <property type="entry name" value="PROKAR_LIPOPROTEIN"/>
    <property type="match status" value="1"/>
</dbReference>
<protein>
    <recommendedName>
        <fullName evidence="4">Lipoprotein</fullName>
    </recommendedName>
</protein>
<dbReference type="HOGENOM" id="CLU_1625218_0_0_10"/>
<evidence type="ECO:0000313" key="2">
    <source>
        <dbReference type="EMBL" id="CDN31753.1"/>
    </source>
</evidence>
<dbReference type="AlphaFoldDB" id="A0A060RCY4"/>
<feature type="chain" id="PRO_5001590829" description="Lipoprotein" evidence="1">
    <location>
        <begin position="27"/>
        <end position="163"/>
    </location>
</feature>
<proteinExistence type="predicted"/>
<keyword evidence="1" id="KW-0732">Signal</keyword>
<keyword evidence="3" id="KW-1185">Reference proteome</keyword>
<sequence>MKKFVKLATTLVAVLFVVACSGSKNKEESRLVEPPKPVTATFSYGYSVSSDLFKATTIDVYFTDASGKEVHEKMTTTSWSKQLKDVKPSFVGKMRIVYTLVQDFEPTRAQHTFSTTYKLAYETTAGSSDLNDKSNSMTLSKNMVKGYLEAFVKEPYIYSLEVK</sequence>
<organism evidence="2 3">
    <name type="scientific">Mucinivorans hirudinis</name>
    <dbReference type="NCBI Taxonomy" id="1433126"/>
    <lineage>
        <taxon>Bacteria</taxon>
        <taxon>Pseudomonadati</taxon>
        <taxon>Bacteroidota</taxon>
        <taxon>Bacteroidia</taxon>
        <taxon>Bacteroidales</taxon>
        <taxon>Rikenellaceae</taxon>
        <taxon>Mucinivorans</taxon>
    </lineage>
</organism>
<dbReference type="EMBL" id="HG934468">
    <property type="protein sequence ID" value="CDN31753.1"/>
    <property type="molecule type" value="Genomic_DNA"/>
</dbReference>